<keyword evidence="4" id="KW-1185">Reference proteome</keyword>
<feature type="transmembrane region" description="Helical" evidence="1">
    <location>
        <begin position="301"/>
        <end position="326"/>
    </location>
</feature>
<evidence type="ECO:0000313" key="4">
    <source>
        <dbReference type="Proteomes" id="UP000055048"/>
    </source>
</evidence>
<reference evidence="3 4" key="1">
    <citation type="submission" date="2015-01" db="EMBL/GenBank/DDBJ databases">
        <title>Evolution of Trichinella species and genotypes.</title>
        <authorList>
            <person name="Korhonen P.K."/>
            <person name="Edoardo P."/>
            <person name="Giuseppe L.R."/>
            <person name="Gasser R.B."/>
        </authorList>
    </citation>
    <scope>NUCLEOTIDE SEQUENCE [LARGE SCALE GENOMIC DNA]</scope>
    <source>
        <strain evidence="3">ISS417</strain>
    </source>
</reference>
<feature type="domain" description="Apple" evidence="2">
    <location>
        <begin position="632"/>
        <end position="714"/>
    </location>
</feature>
<feature type="transmembrane region" description="Helical" evidence="1">
    <location>
        <begin position="422"/>
        <end position="442"/>
    </location>
</feature>
<organism evidence="3 4">
    <name type="scientific">Trichinella murrelli</name>
    <dbReference type="NCBI Taxonomy" id="144512"/>
    <lineage>
        <taxon>Eukaryota</taxon>
        <taxon>Metazoa</taxon>
        <taxon>Ecdysozoa</taxon>
        <taxon>Nematoda</taxon>
        <taxon>Enoplea</taxon>
        <taxon>Dorylaimia</taxon>
        <taxon>Trichinellida</taxon>
        <taxon>Trichinellidae</taxon>
        <taxon>Trichinella</taxon>
    </lineage>
</organism>
<gene>
    <name evidence="3" type="ORF">T05_3921</name>
</gene>
<dbReference type="AlphaFoldDB" id="A0A0V0TGD8"/>
<keyword evidence="1" id="KW-1133">Transmembrane helix</keyword>
<dbReference type="InterPro" id="IPR003609">
    <property type="entry name" value="Pan_app"/>
</dbReference>
<feature type="domain" description="Apple" evidence="2">
    <location>
        <begin position="545"/>
        <end position="626"/>
    </location>
</feature>
<dbReference type="EMBL" id="JYDJ01000282">
    <property type="protein sequence ID" value="KRX38088.1"/>
    <property type="molecule type" value="Genomic_DNA"/>
</dbReference>
<dbReference type="Proteomes" id="UP000055048">
    <property type="component" value="Unassembled WGS sequence"/>
</dbReference>
<dbReference type="Gene3D" id="3.50.4.10">
    <property type="entry name" value="Hepatocyte Growth Factor"/>
    <property type="match status" value="1"/>
</dbReference>
<feature type="transmembrane region" description="Helical" evidence="1">
    <location>
        <begin position="392"/>
        <end position="410"/>
    </location>
</feature>
<evidence type="ECO:0000256" key="1">
    <source>
        <dbReference type="SAM" id="Phobius"/>
    </source>
</evidence>
<name>A0A0V0TGD8_9BILA</name>
<dbReference type="Pfam" id="PF00024">
    <property type="entry name" value="PAN_1"/>
    <property type="match status" value="1"/>
</dbReference>
<protein>
    <recommendedName>
        <fullName evidence="2">Apple domain-containing protein</fullName>
    </recommendedName>
</protein>
<evidence type="ECO:0000259" key="2">
    <source>
        <dbReference type="PROSITE" id="PS50948"/>
    </source>
</evidence>
<keyword evidence="1" id="KW-0472">Membrane</keyword>
<keyword evidence="1" id="KW-0812">Transmembrane</keyword>
<evidence type="ECO:0000313" key="3">
    <source>
        <dbReference type="EMBL" id="KRX38088.1"/>
    </source>
</evidence>
<proteinExistence type="predicted"/>
<comment type="caution">
    <text evidence="3">The sequence shown here is derived from an EMBL/GenBank/DDBJ whole genome shotgun (WGS) entry which is preliminary data.</text>
</comment>
<sequence>MYTYVKNDVKISKEEQNSVNQVFRMSNNSSENEATQKTNILKEVYLQKRKLLTQESERLFEGKNDEYNSFCAEVDRKLEERKNFILRAAQTEEDLINATYRMTVKKLIEDYGQALVALKQSVLDKLDDERSQIEDEYLNDDIADDRKGTAFVSQKRKLRRRAAEDGSPTKEIAVDERPPMMVHQLSEESIMQDIMAIRRNMASSRLPKQAIQFQLPNLPSTARSSNHFDLNDLNLDDDDAVDEFLREKLNINFPENKLYNIRFHCCFMELQALVHEVANNACQNSCDLPEIVESDITSYPAFLLIQALLGICNFFCNTLLFITILLKKKRNRMDRFLGGYAIGSSLLGLGYCTEYVKPLIIGDSKRMVYPITCILTSPNVILYALGDNLTSLSILLMSINSFVAITFTNVSLNARRCLDRAVALYVLFTVVDATWCWISALTKSDHEISIMCDYLECVSEAYHIGFSFAAVYRISSDPGLRESLAKIVFCFNKIDAAIRPDWQNHMVNNLLVPHGVQIQNSNKTQFFENGQKKFAKSVWLKLAKIKEENKHHRSSYRLSGCKQLPQFDPFITDESCSEQCSADDHCSAFVFNHKEENCQLFNLERRSTSLCKRVANQSWSLYEKQRNNNGRCMQFTVTRQSALENCGLGLALGDEIKLAFHDCRNYCISANWCQAFEYSNDSHCVGYQQKAEKMKNDACVRIHNPSTDLYEKICE</sequence>
<dbReference type="PROSITE" id="PS50948">
    <property type="entry name" value="PAN"/>
    <property type="match status" value="2"/>
</dbReference>
<dbReference type="OrthoDB" id="5919228at2759"/>
<dbReference type="SMART" id="SM00473">
    <property type="entry name" value="PAN_AP"/>
    <property type="match status" value="2"/>
</dbReference>
<accession>A0A0V0TGD8</accession>
<dbReference type="SUPFAM" id="SSF57414">
    <property type="entry name" value="Hairpin loop containing domain-like"/>
    <property type="match status" value="1"/>
</dbReference>